<dbReference type="PANTHER" id="PTHR12994">
    <property type="entry name" value="SECERNIN"/>
    <property type="match status" value="1"/>
</dbReference>
<dbReference type="AlphaFoldDB" id="A0AAN7PWT1"/>
<keyword evidence="4" id="KW-1185">Reference proteome</keyword>
<comment type="similarity">
    <text evidence="1">Belongs to the peptidase C69 family. Secernin subfamily.</text>
</comment>
<dbReference type="Gene3D" id="3.60.60.10">
    <property type="entry name" value="Penicillin V Acylase, Chain A"/>
    <property type="match status" value="1"/>
</dbReference>
<dbReference type="InterPro" id="IPR005322">
    <property type="entry name" value="Peptidase_C69"/>
</dbReference>
<dbReference type="Pfam" id="PF03577">
    <property type="entry name" value="Peptidase_C69"/>
    <property type="match status" value="1"/>
</dbReference>
<dbReference type="PANTHER" id="PTHR12994:SF17">
    <property type="entry name" value="LD30995P"/>
    <property type="match status" value="1"/>
</dbReference>
<name>A0AAN7PWT1_9COLE</name>
<protein>
    <recommendedName>
        <fullName evidence="5">Secernin-3</fullName>
    </recommendedName>
</protein>
<sequence>MIETFLRLFVNLILQIPLTANNMLGSCDSFVVLPPLTQHGVIFGKNSDRPPREFQEVVYFPASESPATVKCTYIEVEVSGPTKAVILSKPYWMWGAEMGANECGVVIGNEAIWTNDNDGDHDPKVRRLLGMDLVRLGLEHSSSALEALEVITKYLEKYGQGGECDIDNPNFCYHNSFLIADPETAWILETTGKHWAAEQVTSGCRNISNVLTITTRIDKKSDGLFEYAKDKGLWDGNCEFNFSEVFNDESKPGAQRLEAGRCLLNELTGSNNFKETDMFTILRNTESDICRSHTSNFPTKASQVSVLRTDRPSVHWFTATQDTSKSVFKPFVFTKNPIISKHTQIQNGNRNEPHTLYALHFEAVIKQGNEVQNLLRNMENECVAELNTIIANVGDDLSELDELFKDCVETEVKFYR</sequence>
<feature type="chain" id="PRO_5043035637" description="Secernin-3" evidence="2">
    <location>
        <begin position="21"/>
        <end position="416"/>
    </location>
</feature>
<dbReference type="GO" id="GO:0006508">
    <property type="term" value="P:proteolysis"/>
    <property type="evidence" value="ECO:0007669"/>
    <property type="project" value="InterPro"/>
</dbReference>
<reference evidence="4" key="1">
    <citation type="submission" date="2023-01" db="EMBL/GenBank/DDBJ databases">
        <title>Key to firefly adult light organ development and bioluminescence: homeobox transcription factors regulate luciferase expression and transportation to peroxisome.</title>
        <authorList>
            <person name="Fu X."/>
        </authorList>
    </citation>
    <scope>NUCLEOTIDE SEQUENCE [LARGE SCALE GENOMIC DNA]</scope>
</reference>
<organism evidence="3 4">
    <name type="scientific">Aquatica leii</name>
    <dbReference type="NCBI Taxonomy" id="1421715"/>
    <lineage>
        <taxon>Eukaryota</taxon>
        <taxon>Metazoa</taxon>
        <taxon>Ecdysozoa</taxon>
        <taxon>Arthropoda</taxon>
        <taxon>Hexapoda</taxon>
        <taxon>Insecta</taxon>
        <taxon>Pterygota</taxon>
        <taxon>Neoptera</taxon>
        <taxon>Endopterygota</taxon>
        <taxon>Coleoptera</taxon>
        <taxon>Polyphaga</taxon>
        <taxon>Elateriformia</taxon>
        <taxon>Elateroidea</taxon>
        <taxon>Lampyridae</taxon>
        <taxon>Luciolinae</taxon>
        <taxon>Aquatica</taxon>
    </lineage>
</organism>
<evidence type="ECO:0000256" key="1">
    <source>
        <dbReference type="ARBA" id="ARBA00005705"/>
    </source>
</evidence>
<dbReference type="EMBL" id="JARPUR010000003">
    <property type="protein sequence ID" value="KAK4879619.1"/>
    <property type="molecule type" value="Genomic_DNA"/>
</dbReference>
<dbReference type="Proteomes" id="UP001353858">
    <property type="component" value="Unassembled WGS sequence"/>
</dbReference>
<dbReference type="PROSITE" id="PS51257">
    <property type="entry name" value="PROKAR_LIPOPROTEIN"/>
    <property type="match status" value="1"/>
</dbReference>
<dbReference type="GO" id="GO:0016805">
    <property type="term" value="F:dipeptidase activity"/>
    <property type="evidence" value="ECO:0007669"/>
    <property type="project" value="InterPro"/>
</dbReference>
<evidence type="ECO:0000256" key="2">
    <source>
        <dbReference type="SAM" id="SignalP"/>
    </source>
</evidence>
<feature type="signal peptide" evidence="2">
    <location>
        <begin position="1"/>
        <end position="20"/>
    </location>
</feature>
<dbReference type="GO" id="GO:0070004">
    <property type="term" value="F:cysteine-type exopeptidase activity"/>
    <property type="evidence" value="ECO:0007669"/>
    <property type="project" value="InterPro"/>
</dbReference>
<gene>
    <name evidence="3" type="ORF">RN001_007765</name>
</gene>
<accession>A0AAN7PWT1</accession>
<proteinExistence type="inferred from homology"/>
<evidence type="ECO:0000313" key="3">
    <source>
        <dbReference type="EMBL" id="KAK4879619.1"/>
    </source>
</evidence>
<evidence type="ECO:0000313" key="4">
    <source>
        <dbReference type="Proteomes" id="UP001353858"/>
    </source>
</evidence>
<evidence type="ECO:0008006" key="5">
    <source>
        <dbReference type="Google" id="ProtNLM"/>
    </source>
</evidence>
<keyword evidence="2" id="KW-0732">Signal</keyword>
<comment type="caution">
    <text evidence="3">The sequence shown here is derived from an EMBL/GenBank/DDBJ whole genome shotgun (WGS) entry which is preliminary data.</text>
</comment>